<evidence type="ECO:0000313" key="3">
    <source>
        <dbReference type="Proteomes" id="UP000238415"/>
    </source>
</evidence>
<organism evidence="2 3">
    <name type="scientific">Neomoorella humiferrea</name>
    <dbReference type="NCBI Taxonomy" id="676965"/>
    <lineage>
        <taxon>Bacteria</taxon>
        <taxon>Bacillati</taxon>
        <taxon>Bacillota</taxon>
        <taxon>Clostridia</taxon>
        <taxon>Neomoorellales</taxon>
        <taxon>Neomoorellaceae</taxon>
        <taxon>Neomoorella</taxon>
    </lineage>
</organism>
<name>A0A2T0AS98_9FIRM</name>
<evidence type="ECO:0000313" key="2">
    <source>
        <dbReference type="EMBL" id="PRR73116.1"/>
    </source>
</evidence>
<dbReference type="AlphaFoldDB" id="A0A2T0AS98"/>
<sequence>MVSDLMEMPAFHGVVKVVVDGKPQPPQLVKLELSEWDKNRWRYKGNELSQPVEEVPVNESPVIETSPEFNQGTEEVKAEVASRSQY</sequence>
<evidence type="ECO:0000256" key="1">
    <source>
        <dbReference type="SAM" id="MobiDB-lite"/>
    </source>
</evidence>
<protein>
    <submittedName>
        <fullName evidence="2">Uncharacterized protein</fullName>
    </submittedName>
</protein>
<reference evidence="2 3" key="1">
    <citation type="submission" date="2018-03" db="EMBL/GenBank/DDBJ databases">
        <title>Genome sequence of Moorella humiferrea DSM 23265.</title>
        <authorList>
            <person name="Poehlein A."/>
            <person name="Daniel R."/>
        </authorList>
    </citation>
    <scope>NUCLEOTIDE SEQUENCE [LARGE SCALE GENOMIC DNA]</scope>
    <source>
        <strain evidence="2 3">DSM 23265</strain>
    </source>
</reference>
<comment type="caution">
    <text evidence="2">The sequence shown here is derived from an EMBL/GenBank/DDBJ whole genome shotgun (WGS) entry which is preliminary data.</text>
</comment>
<gene>
    <name evidence="2" type="ORF">MOHU_12430</name>
</gene>
<feature type="region of interest" description="Disordered" evidence="1">
    <location>
        <begin position="52"/>
        <end position="86"/>
    </location>
</feature>
<dbReference type="EMBL" id="PVXM01000023">
    <property type="protein sequence ID" value="PRR73116.1"/>
    <property type="molecule type" value="Genomic_DNA"/>
</dbReference>
<proteinExistence type="predicted"/>
<keyword evidence="3" id="KW-1185">Reference proteome</keyword>
<dbReference type="Proteomes" id="UP000238415">
    <property type="component" value="Unassembled WGS sequence"/>
</dbReference>
<accession>A0A2T0AS98</accession>
<feature type="compositionally biased region" description="Low complexity" evidence="1">
    <location>
        <begin position="52"/>
        <end position="64"/>
    </location>
</feature>